<dbReference type="PROSITE" id="PS51257">
    <property type="entry name" value="PROKAR_LIPOPROTEIN"/>
    <property type="match status" value="1"/>
</dbReference>
<dbReference type="NCBIfam" id="NF040801">
    <property type="entry name" value="spore_GerD"/>
    <property type="match status" value="1"/>
</dbReference>
<feature type="region of interest" description="Disordered" evidence="1">
    <location>
        <begin position="192"/>
        <end position="232"/>
    </location>
</feature>
<evidence type="ECO:0000256" key="2">
    <source>
        <dbReference type="SAM" id="SignalP"/>
    </source>
</evidence>
<feature type="domain" description="Spore germination GerD central core" evidence="3">
    <location>
        <begin position="76"/>
        <end position="186"/>
    </location>
</feature>
<keyword evidence="5" id="KW-1185">Reference proteome</keyword>
<feature type="chain" id="PRO_5039313259" evidence="2">
    <location>
        <begin position="23"/>
        <end position="232"/>
    </location>
</feature>
<dbReference type="EMBL" id="JACJVN010000077">
    <property type="protein sequence ID" value="MBB6679202.1"/>
    <property type="molecule type" value="Genomic_DNA"/>
</dbReference>
<accession>A0A841TDU4</accession>
<feature type="signal peptide" evidence="2">
    <location>
        <begin position="1"/>
        <end position="22"/>
    </location>
</feature>
<evidence type="ECO:0000259" key="3">
    <source>
        <dbReference type="Pfam" id="PF17898"/>
    </source>
</evidence>
<dbReference type="Proteomes" id="UP000574133">
    <property type="component" value="Unassembled WGS sequence"/>
</dbReference>
<gene>
    <name evidence="4" type="ORF">H4Q31_18075</name>
</gene>
<feature type="compositionally biased region" description="Low complexity" evidence="1">
    <location>
        <begin position="199"/>
        <end position="210"/>
    </location>
</feature>
<sequence>MRYRWPWLGAMLGLAVTLTSCGAETSSSGGEQMSYKDVKSMVIDILGSSEAQEALDKASSAKYGATSLHMQALTPADQEQVRTAVKDVLTSPEYDKILRGIMTDPKFAGEFAKAVSKDNKQLQKDLMKDPTYQKELIGVLKSKDMQTVMFEAMKSTEYRTQMMSAVQEAVQNPIFKLEIMKMLESVVKEQLSPTKTVQSGGEDSGGQTDSGEGGGSEGESGGGNSGGGGGGG</sequence>
<proteinExistence type="predicted"/>
<name>A0A841TDU4_9BACL</name>
<evidence type="ECO:0000313" key="5">
    <source>
        <dbReference type="Proteomes" id="UP000574133"/>
    </source>
</evidence>
<evidence type="ECO:0000313" key="4">
    <source>
        <dbReference type="EMBL" id="MBB6679202.1"/>
    </source>
</evidence>
<dbReference type="Pfam" id="PF17898">
    <property type="entry name" value="GerD"/>
    <property type="match status" value="1"/>
</dbReference>
<reference evidence="4 5" key="1">
    <citation type="submission" date="2020-08" db="EMBL/GenBank/DDBJ databases">
        <title>Cohnella phylogeny.</title>
        <authorList>
            <person name="Dunlap C."/>
        </authorList>
    </citation>
    <scope>NUCLEOTIDE SEQUENCE [LARGE SCALE GENOMIC DNA]</scope>
    <source>
        <strain evidence="4 5">DSM 103658</strain>
    </source>
</reference>
<dbReference type="RefSeq" id="WP_185180468.1">
    <property type="nucleotide sequence ID" value="NZ_CBCSEP010000024.1"/>
</dbReference>
<keyword evidence="2" id="KW-0732">Signal</keyword>
<protein>
    <submittedName>
        <fullName evidence="4">Spore gernimation protein</fullName>
    </submittedName>
</protein>
<organism evidence="4 5">
    <name type="scientific">Cohnella lubricantis</name>
    <dbReference type="NCBI Taxonomy" id="2163172"/>
    <lineage>
        <taxon>Bacteria</taxon>
        <taxon>Bacillati</taxon>
        <taxon>Bacillota</taxon>
        <taxon>Bacilli</taxon>
        <taxon>Bacillales</taxon>
        <taxon>Paenibacillaceae</taxon>
        <taxon>Cohnella</taxon>
    </lineage>
</organism>
<dbReference type="InterPro" id="IPR041262">
    <property type="entry name" value="GerD_central"/>
</dbReference>
<dbReference type="AlphaFoldDB" id="A0A841TDU4"/>
<comment type="caution">
    <text evidence="4">The sequence shown here is derived from an EMBL/GenBank/DDBJ whole genome shotgun (WGS) entry which is preliminary data.</text>
</comment>
<feature type="compositionally biased region" description="Gly residues" evidence="1">
    <location>
        <begin position="211"/>
        <end position="232"/>
    </location>
</feature>
<evidence type="ECO:0000256" key="1">
    <source>
        <dbReference type="SAM" id="MobiDB-lite"/>
    </source>
</evidence>